<evidence type="ECO:0000313" key="3">
    <source>
        <dbReference type="Proteomes" id="UP000095706"/>
    </source>
</evidence>
<keyword evidence="1" id="KW-0175">Coiled coil</keyword>
<dbReference type="AlphaFoldDB" id="A0A174DSU3"/>
<evidence type="ECO:0000256" key="1">
    <source>
        <dbReference type="SAM" id="Coils"/>
    </source>
</evidence>
<name>A0A174DSU3_9FIRM</name>
<dbReference type="EMBL" id="CYYV01000007">
    <property type="protein sequence ID" value="CUO27186.1"/>
    <property type="molecule type" value="Genomic_DNA"/>
</dbReference>
<proteinExistence type="predicted"/>
<accession>A0A174DSU3</accession>
<evidence type="ECO:0000313" key="2">
    <source>
        <dbReference type="EMBL" id="CUO27186.1"/>
    </source>
</evidence>
<gene>
    <name evidence="2" type="ORF">ERS852406_01613</name>
</gene>
<protein>
    <submittedName>
        <fullName evidence="2">Uncharacterized protein</fullName>
    </submittedName>
</protein>
<dbReference type="Proteomes" id="UP000095706">
    <property type="component" value="Unassembled WGS sequence"/>
</dbReference>
<dbReference type="RefSeq" id="WP_055227562.1">
    <property type="nucleotide sequence ID" value="NZ_CAXSRP010000004.1"/>
</dbReference>
<reference evidence="2 3" key="1">
    <citation type="submission" date="2015-09" db="EMBL/GenBank/DDBJ databases">
        <authorList>
            <consortium name="Pathogen Informatics"/>
        </authorList>
    </citation>
    <scope>NUCLEOTIDE SEQUENCE [LARGE SCALE GENOMIC DNA]</scope>
    <source>
        <strain evidence="2 3">2789STDY5608849</strain>
    </source>
</reference>
<sequence>MRKVLYTKFSRERRNEFQIMTRITEEDGIRRVWKLPLQKEGELHIRHMYENYRKLEHLYAYADVQICPCELDEEKCALAFPFVEGESLETRISRHGKEKDFASLKKDYELLYQIIASAKGQKSFVETDAFCEVFGHPALKEGLAAAEISNIDMIPGNLLLDGEKVWVADYEWVFPFAVPIAFIYARSVFLQEAASALTKEEQEELYAIGGISMEEIPVYYHMEECFQEFAAGKGEPNALATFYGKLHRHNYPLSIWEKEKMMYPVVLTETAPEERELYYEDCFGLDEQKVMMLEKADADGELSLQLMQEGAVIKIRSLAGVCSDGKTERIAFSHNAELEIIDDYYFLGTPVLKFRNAGYEQIRIDYRIYYKGDGVTSQFIQYIRQNKDLRDELNGEIYRKGQLQAEIEAEKAALAHREEELQETRKQKQFLEEELERMRQRKVVRMADKVQHVIKRSK</sequence>
<feature type="coiled-coil region" evidence="1">
    <location>
        <begin position="400"/>
        <end position="441"/>
    </location>
</feature>
<organism evidence="2 3">
    <name type="scientific">Fusicatenibacter saccharivorans</name>
    <dbReference type="NCBI Taxonomy" id="1150298"/>
    <lineage>
        <taxon>Bacteria</taxon>
        <taxon>Bacillati</taxon>
        <taxon>Bacillota</taxon>
        <taxon>Clostridia</taxon>
        <taxon>Lachnospirales</taxon>
        <taxon>Lachnospiraceae</taxon>
        <taxon>Fusicatenibacter</taxon>
    </lineage>
</organism>